<dbReference type="OrthoDB" id="8189655at2759"/>
<keyword evidence="2" id="KW-1185">Reference proteome</keyword>
<dbReference type="PANTHER" id="PTHR46060">
    <property type="entry name" value="MARINER MOS1 TRANSPOSASE-LIKE PROTEIN"/>
    <property type="match status" value="1"/>
</dbReference>
<organism evidence="1 2">
    <name type="scientific">Phrynocephalus forsythii</name>
    <dbReference type="NCBI Taxonomy" id="171643"/>
    <lineage>
        <taxon>Eukaryota</taxon>
        <taxon>Metazoa</taxon>
        <taxon>Chordata</taxon>
        <taxon>Craniata</taxon>
        <taxon>Vertebrata</taxon>
        <taxon>Euteleostomi</taxon>
        <taxon>Lepidosauria</taxon>
        <taxon>Squamata</taxon>
        <taxon>Bifurcata</taxon>
        <taxon>Unidentata</taxon>
        <taxon>Episquamata</taxon>
        <taxon>Toxicofera</taxon>
        <taxon>Iguania</taxon>
        <taxon>Acrodonta</taxon>
        <taxon>Agamidae</taxon>
        <taxon>Agaminae</taxon>
        <taxon>Phrynocephalus</taxon>
    </lineage>
</organism>
<name>A0A9Q0Y486_9SAUR</name>
<reference evidence="1" key="1">
    <citation type="journal article" date="2023" name="DNA Res.">
        <title>Chromosome-level genome assembly of Phrynocephalus forsythii using third-generation DNA sequencing and Hi-C analysis.</title>
        <authorList>
            <person name="Qi Y."/>
            <person name="Zhao W."/>
            <person name="Zhao Y."/>
            <person name="Niu C."/>
            <person name="Cao S."/>
            <person name="Zhang Y."/>
        </authorList>
    </citation>
    <scope>NUCLEOTIDE SEQUENCE</scope>
    <source>
        <tissue evidence="1">Muscle</tissue>
    </source>
</reference>
<dbReference type="Proteomes" id="UP001142489">
    <property type="component" value="Unassembled WGS sequence"/>
</dbReference>
<evidence type="ECO:0000313" key="2">
    <source>
        <dbReference type="Proteomes" id="UP001142489"/>
    </source>
</evidence>
<proteinExistence type="predicted"/>
<accession>A0A9Q0Y486</accession>
<dbReference type="InterPro" id="IPR052709">
    <property type="entry name" value="Transposase-MT_Hybrid"/>
</dbReference>
<dbReference type="PANTHER" id="PTHR46060:SF1">
    <property type="entry name" value="MARINER MOS1 TRANSPOSASE-LIKE PROTEIN"/>
    <property type="match status" value="1"/>
</dbReference>
<gene>
    <name evidence="1" type="ORF">JRQ81_008740</name>
</gene>
<protein>
    <submittedName>
        <fullName evidence="1">Uncharacterized protein</fullName>
    </submittedName>
</protein>
<sequence>MSGRSSIKDDLAMVKKVKAVIDDRRSTMERVMVGTGLSYGIVCRIIHEELHMNKVSAHWVPRLLMPLQKQTRHDFSQQNLTLLERNEDNFFLLVSSLWTSAGYTSMIRRPKK</sequence>
<evidence type="ECO:0000313" key="1">
    <source>
        <dbReference type="EMBL" id="KAJ7342080.1"/>
    </source>
</evidence>
<dbReference type="AlphaFoldDB" id="A0A9Q0Y486"/>
<dbReference type="EMBL" id="JAPFRF010000002">
    <property type="protein sequence ID" value="KAJ7342080.1"/>
    <property type="molecule type" value="Genomic_DNA"/>
</dbReference>
<comment type="caution">
    <text evidence="1">The sequence shown here is derived from an EMBL/GenBank/DDBJ whole genome shotgun (WGS) entry which is preliminary data.</text>
</comment>